<dbReference type="Proteomes" id="UP000019184">
    <property type="component" value="Unassembled WGS sequence"/>
</dbReference>
<comment type="similarity">
    <text evidence="1">Belongs to the acetyltransferase family. GNAT subfamily.</text>
</comment>
<evidence type="ECO:0000313" key="8">
    <source>
        <dbReference type="EMBL" id="CDH47567.1"/>
    </source>
</evidence>
<dbReference type="PANTHER" id="PTHR36449:SF1">
    <property type="entry name" value="ACETYLTRANSFERASE"/>
    <property type="match status" value="1"/>
</dbReference>
<dbReference type="SUPFAM" id="SSF55729">
    <property type="entry name" value="Acyl-CoA N-acyltransferases (Nat)"/>
    <property type="match status" value="1"/>
</dbReference>
<name>A0A7U7GG58_9GAMM</name>
<evidence type="ECO:0000313" key="9">
    <source>
        <dbReference type="Proteomes" id="UP000019184"/>
    </source>
</evidence>
<evidence type="ECO:0000256" key="6">
    <source>
        <dbReference type="ARBA" id="ARBA00049880"/>
    </source>
</evidence>
<sequence>MTAFTIEKLARHHPVEDFDCGEEALNRFLVRFAFPNQQANASQTYVGLAESRLIGFYTLVVSEVAYDEAPERLKKGLARYPVPLMLLARLAVSQMWQGQGAGAGLLKDAMRRTVQAADIGGIRALAAHAKDETARAFYDHFGFIPSPTDPLHLFVLTKDLQQMMRNTMPSSGTK</sequence>
<dbReference type="PANTHER" id="PTHR36449">
    <property type="entry name" value="ACETYLTRANSFERASE-RELATED"/>
    <property type="match status" value="1"/>
</dbReference>
<gene>
    <name evidence="8" type="ORF">BN874_840030</name>
</gene>
<accession>A0A7U7GG58</accession>
<dbReference type="Gene3D" id="3.40.630.30">
    <property type="match status" value="1"/>
</dbReference>
<keyword evidence="9" id="KW-1185">Reference proteome</keyword>
<comment type="catalytic activity">
    <reaction evidence="6">
        <text>glycyl-tRNA(Gly) + acetyl-CoA = N-acetylglycyl-tRNA(Gly) + CoA + H(+)</text>
        <dbReference type="Rhea" id="RHEA:81867"/>
        <dbReference type="Rhea" id="RHEA-COMP:9683"/>
        <dbReference type="Rhea" id="RHEA-COMP:19766"/>
        <dbReference type="ChEBI" id="CHEBI:15378"/>
        <dbReference type="ChEBI" id="CHEBI:57287"/>
        <dbReference type="ChEBI" id="CHEBI:57288"/>
        <dbReference type="ChEBI" id="CHEBI:78522"/>
        <dbReference type="ChEBI" id="CHEBI:232036"/>
    </reaction>
</comment>
<evidence type="ECO:0000259" key="7">
    <source>
        <dbReference type="PROSITE" id="PS51186"/>
    </source>
</evidence>
<evidence type="ECO:0000256" key="3">
    <source>
        <dbReference type="ARBA" id="ARBA00022649"/>
    </source>
</evidence>
<dbReference type="InterPro" id="IPR000182">
    <property type="entry name" value="GNAT_dom"/>
</dbReference>
<protein>
    <submittedName>
        <fullName evidence="8">GCN5-related N-acetyltransferase</fullName>
    </submittedName>
</protein>
<dbReference type="AlphaFoldDB" id="A0A7U7GG58"/>
<proteinExistence type="inferred from homology"/>
<dbReference type="InterPro" id="IPR016181">
    <property type="entry name" value="Acyl_CoA_acyltransferase"/>
</dbReference>
<keyword evidence="3" id="KW-1277">Toxin-antitoxin system</keyword>
<keyword evidence="4" id="KW-0808">Transferase</keyword>
<evidence type="ECO:0000256" key="1">
    <source>
        <dbReference type="ARBA" id="ARBA00009342"/>
    </source>
</evidence>
<comment type="caution">
    <text evidence="8">The sequence shown here is derived from an EMBL/GenBank/DDBJ whole genome shotgun (WGS) entry which is preliminary data.</text>
</comment>
<dbReference type="PROSITE" id="PS51186">
    <property type="entry name" value="GNAT"/>
    <property type="match status" value="1"/>
</dbReference>
<evidence type="ECO:0000256" key="2">
    <source>
        <dbReference type="ARBA" id="ARBA00022491"/>
    </source>
</evidence>
<organism evidence="8 9">
    <name type="scientific">Candidatus Contendobacter odensis Run_B_J11</name>
    <dbReference type="NCBI Taxonomy" id="1400861"/>
    <lineage>
        <taxon>Bacteria</taxon>
        <taxon>Pseudomonadati</taxon>
        <taxon>Pseudomonadota</taxon>
        <taxon>Gammaproteobacteria</taxon>
        <taxon>Candidatus Competibacteraceae</taxon>
        <taxon>Candidatus Contendibacter</taxon>
    </lineage>
</organism>
<evidence type="ECO:0000256" key="5">
    <source>
        <dbReference type="ARBA" id="ARBA00023315"/>
    </source>
</evidence>
<keyword evidence="2" id="KW-0678">Repressor</keyword>
<dbReference type="EMBL" id="CBTK010000303">
    <property type="protein sequence ID" value="CDH47567.1"/>
    <property type="molecule type" value="Genomic_DNA"/>
</dbReference>
<dbReference type="RefSeq" id="WP_034436678.1">
    <property type="nucleotide sequence ID" value="NZ_CBTK010000303.1"/>
</dbReference>
<dbReference type="GO" id="GO:0016747">
    <property type="term" value="F:acyltransferase activity, transferring groups other than amino-acyl groups"/>
    <property type="evidence" value="ECO:0007669"/>
    <property type="project" value="InterPro"/>
</dbReference>
<evidence type="ECO:0000256" key="4">
    <source>
        <dbReference type="ARBA" id="ARBA00022679"/>
    </source>
</evidence>
<dbReference type="Pfam" id="PF13508">
    <property type="entry name" value="Acetyltransf_7"/>
    <property type="match status" value="1"/>
</dbReference>
<feature type="domain" description="N-acetyltransferase" evidence="7">
    <location>
        <begin position="4"/>
        <end position="161"/>
    </location>
</feature>
<dbReference type="OrthoDB" id="9799147at2"/>
<reference evidence="8 9" key="1">
    <citation type="journal article" date="2014" name="ISME J.">
        <title>Candidatus Competibacter-lineage genomes retrieved from metagenomes reveal functional metabolic diversity.</title>
        <authorList>
            <person name="McIlroy S.J."/>
            <person name="Albertsen M."/>
            <person name="Andresen E.K."/>
            <person name="Saunders A.M."/>
            <person name="Kristiansen R."/>
            <person name="Stokholm-Bjerregaard M."/>
            <person name="Nielsen K.L."/>
            <person name="Nielsen P.H."/>
        </authorList>
    </citation>
    <scope>NUCLEOTIDE SEQUENCE [LARGE SCALE GENOMIC DNA]</scope>
    <source>
        <strain evidence="8 9">Run_B_J11</strain>
    </source>
</reference>
<keyword evidence="5" id="KW-0012">Acyltransferase</keyword>